<organism evidence="2">
    <name type="scientific">Anopheles atroparvus</name>
    <name type="common">European mosquito</name>
    <dbReference type="NCBI Taxonomy" id="41427"/>
    <lineage>
        <taxon>Eukaryota</taxon>
        <taxon>Metazoa</taxon>
        <taxon>Ecdysozoa</taxon>
        <taxon>Arthropoda</taxon>
        <taxon>Hexapoda</taxon>
        <taxon>Insecta</taxon>
        <taxon>Pterygota</taxon>
        <taxon>Neoptera</taxon>
        <taxon>Endopterygota</taxon>
        <taxon>Diptera</taxon>
        <taxon>Nematocera</taxon>
        <taxon>Culicoidea</taxon>
        <taxon>Culicidae</taxon>
        <taxon>Anophelinae</taxon>
        <taxon>Anopheles</taxon>
    </lineage>
</organism>
<sequence length="591" mass="65829">MKTRKRLKPSRRQKFDFYLAYRYLFVGGAVDTKASSANETRLIRYLAGNEDLSRFETNTGVYADVLVAAVGSVHDQVLLEDEVAQVGGLVAERVGRESVGERDEPVRKVVLAEPGEHALLLHVGPASDVNEQVAELLPVARNVDGASAHLRVLTGHRYGRGKRTVDAEHDALGLGWHHRQVEVNGRVVSSHNHLDREDSVAAGAILGQDVRDTAVLVRCLGREQLPLASRRIAHQRNDIKRAIHKARQQPLRLALAHDHVVRAMVGRHVLQLDRGALLVPLLARLRRLKPGRTVSLAVSEPVPVDDSRRLVYSANLLQDERGNVGRLPVAGVEQMRKRMRREVGQTFRAVERVIEALRAPPALLQLVDRRQRRGLDWISSSKWHGWPLPSGYLAYLGILMGGRSEKRALSIGSSRAAVGSAGLPLPLHPERRRAERITASGLPKQKNSPTSNSNRGWRDSLVDDERRRRGEGALSSREASRTPPEQRQSASCANTLPIESPMSITCPPNPRPSSERRNSAVLEVGRAGRQQRDRADRHVYQVGNVCTRWPRVERVRTETGEDAERIRTNSRASNESQRNVPHQGRVVLAHH</sequence>
<dbReference type="VEuPathDB" id="VectorBase:AATE011311"/>
<feature type="compositionally biased region" description="Basic and acidic residues" evidence="1">
    <location>
        <begin position="456"/>
        <end position="471"/>
    </location>
</feature>
<feature type="region of interest" description="Disordered" evidence="1">
    <location>
        <begin position="558"/>
        <end position="591"/>
    </location>
</feature>
<proteinExistence type="predicted"/>
<feature type="compositionally biased region" description="Polar residues" evidence="1">
    <location>
        <begin position="483"/>
        <end position="494"/>
    </location>
</feature>
<dbReference type="EnsemblMetazoa" id="AATE011311-RA">
    <property type="protein sequence ID" value="AATE011311-PA.1"/>
    <property type="gene ID" value="AATE011311"/>
</dbReference>
<feature type="region of interest" description="Disordered" evidence="1">
    <location>
        <begin position="436"/>
        <end position="518"/>
    </location>
</feature>
<reference evidence="2" key="1">
    <citation type="submission" date="2022-08" db="UniProtKB">
        <authorList>
            <consortium name="EnsemblMetazoa"/>
        </authorList>
    </citation>
    <scope>IDENTIFICATION</scope>
    <source>
        <strain evidence="2">EBRO</strain>
    </source>
</reference>
<protein>
    <submittedName>
        <fullName evidence="2">Uncharacterized protein</fullName>
    </submittedName>
</protein>
<name>A0A182J4Q5_ANOAO</name>
<feature type="compositionally biased region" description="Polar residues" evidence="1">
    <location>
        <begin position="445"/>
        <end position="455"/>
    </location>
</feature>
<dbReference type="AlphaFoldDB" id="A0A182J4Q5"/>
<dbReference type="EMBL" id="AXCP01007889">
    <property type="status" value="NOT_ANNOTATED_CDS"/>
    <property type="molecule type" value="Genomic_DNA"/>
</dbReference>
<feature type="compositionally biased region" description="Polar residues" evidence="1">
    <location>
        <begin position="569"/>
        <end position="580"/>
    </location>
</feature>
<feature type="compositionally biased region" description="Basic and acidic residues" evidence="1">
    <location>
        <begin position="558"/>
        <end position="567"/>
    </location>
</feature>
<evidence type="ECO:0000313" key="2">
    <source>
        <dbReference type="EnsemblMetazoa" id="AATE011311-PA.1"/>
    </source>
</evidence>
<evidence type="ECO:0000256" key="1">
    <source>
        <dbReference type="SAM" id="MobiDB-lite"/>
    </source>
</evidence>
<accession>A0A182J4Q5</accession>